<accession>A0A1G2KSP7</accession>
<reference evidence="2 3" key="1">
    <citation type="journal article" date="2016" name="Nat. Commun.">
        <title>Thousands of microbial genomes shed light on interconnected biogeochemical processes in an aquifer system.</title>
        <authorList>
            <person name="Anantharaman K."/>
            <person name="Brown C.T."/>
            <person name="Hug L.A."/>
            <person name="Sharon I."/>
            <person name="Castelle C.J."/>
            <person name="Probst A.J."/>
            <person name="Thomas B.C."/>
            <person name="Singh A."/>
            <person name="Wilkins M.J."/>
            <person name="Karaoz U."/>
            <person name="Brodie E.L."/>
            <person name="Williams K.H."/>
            <person name="Hubbard S.S."/>
            <person name="Banfield J.F."/>
        </authorList>
    </citation>
    <scope>NUCLEOTIDE SEQUENCE [LARGE SCALE GENOMIC DNA]</scope>
</reference>
<gene>
    <name evidence="2" type="ORF">A3J58_02730</name>
</gene>
<dbReference type="Proteomes" id="UP000178510">
    <property type="component" value="Unassembled WGS sequence"/>
</dbReference>
<keyword evidence="1" id="KW-0812">Transmembrane</keyword>
<keyword evidence="1" id="KW-0472">Membrane</keyword>
<keyword evidence="1" id="KW-1133">Transmembrane helix</keyword>
<evidence type="ECO:0000313" key="3">
    <source>
        <dbReference type="Proteomes" id="UP000178510"/>
    </source>
</evidence>
<feature type="transmembrane region" description="Helical" evidence="1">
    <location>
        <begin position="12"/>
        <end position="32"/>
    </location>
</feature>
<dbReference type="EMBL" id="MHQM01000046">
    <property type="protein sequence ID" value="OHA02456.1"/>
    <property type="molecule type" value="Genomic_DNA"/>
</dbReference>
<proteinExistence type="predicted"/>
<feature type="transmembrane region" description="Helical" evidence="1">
    <location>
        <begin position="44"/>
        <end position="65"/>
    </location>
</feature>
<comment type="caution">
    <text evidence="2">The sequence shown here is derived from an EMBL/GenBank/DDBJ whole genome shotgun (WGS) entry which is preliminary data.</text>
</comment>
<evidence type="ECO:0000256" key="1">
    <source>
        <dbReference type="SAM" id="Phobius"/>
    </source>
</evidence>
<evidence type="ECO:0000313" key="2">
    <source>
        <dbReference type="EMBL" id="OHA02456.1"/>
    </source>
</evidence>
<dbReference type="AlphaFoldDB" id="A0A1G2KSP7"/>
<sequence length="73" mass="7461">MDWLKTLSSGVLTAVSLLAGLALLAGFLLPVANDIYVKVGTGNNAMTIVALALVILVSGAGVSWMHTHPQSNG</sequence>
<organism evidence="2 3">
    <name type="scientific">Candidatus Sungbacteria bacterium RIFCSPHIGHO2_02_FULL_52_23</name>
    <dbReference type="NCBI Taxonomy" id="1802274"/>
    <lineage>
        <taxon>Bacteria</taxon>
        <taxon>Candidatus Sungiibacteriota</taxon>
    </lineage>
</organism>
<protein>
    <submittedName>
        <fullName evidence="2">Uncharacterized protein</fullName>
    </submittedName>
</protein>
<name>A0A1G2KSP7_9BACT</name>